<protein>
    <submittedName>
        <fullName evidence="1">Uncharacterized protein</fullName>
    </submittedName>
</protein>
<evidence type="ECO:0000313" key="1">
    <source>
        <dbReference type="EMBL" id="KAF2709837.1"/>
    </source>
</evidence>
<name>A0A6G1KBU8_9PLEO</name>
<organism evidence="1 2">
    <name type="scientific">Pleomassaria siparia CBS 279.74</name>
    <dbReference type="NCBI Taxonomy" id="1314801"/>
    <lineage>
        <taxon>Eukaryota</taxon>
        <taxon>Fungi</taxon>
        <taxon>Dikarya</taxon>
        <taxon>Ascomycota</taxon>
        <taxon>Pezizomycotina</taxon>
        <taxon>Dothideomycetes</taxon>
        <taxon>Pleosporomycetidae</taxon>
        <taxon>Pleosporales</taxon>
        <taxon>Pleomassariaceae</taxon>
        <taxon>Pleomassaria</taxon>
    </lineage>
</organism>
<gene>
    <name evidence="1" type="ORF">K504DRAFT_502545</name>
</gene>
<reference evidence="1" key="1">
    <citation type="journal article" date="2020" name="Stud. Mycol.">
        <title>101 Dothideomycetes genomes: a test case for predicting lifestyles and emergence of pathogens.</title>
        <authorList>
            <person name="Haridas S."/>
            <person name="Albert R."/>
            <person name="Binder M."/>
            <person name="Bloem J."/>
            <person name="Labutti K."/>
            <person name="Salamov A."/>
            <person name="Andreopoulos B."/>
            <person name="Baker S."/>
            <person name="Barry K."/>
            <person name="Bills G."/>
            <person name="Bluhm B."/>
            <person name="Cannon C."/>
            <person name="Castanera R."/>
            <person name="Culley D."/>
            <person name="Daum C."/>
            <person name="Ezra D."/>
            <person name="Gonzalez J."/>
            <person name="Henrissat B."/>
            <person name="Kuo A."/>
            <person name="Liang C."/>
            <person name="Lipzen A."/>
            <person name="Lutzoni F."/>
            <person name="Magnuson J."/>
            <person name="Mondo S."/>
            <person name="Nolan M."/>
            <person name="Ohm R."/>
            <person name="Pangilinan J."/>
            <person name="Park H.-J."/>
            <person name="Ramirez L."/>
            <person name="Alfaro M."/>
            <person name="Sun H."/>
            <person name="Tritt A."/>
            <person name="Yoshinaga Y."/>
            <person name="Zwiers L.-H."/>
            <person name="Turgeon B."/>
            <person name="Goodwin S."/>
            <person name="Spatafora J."/>
            <person name="Crous P."/>
            <person name="Grigoriev I."/>
        </authorList>
    </citation>
    <scope>NUCLEOTIDE SEQUENCE</scope>
    <source>
        <strain evidence="1">CBS 279.74</strain>
    </source>
</reference>
<dbReference type="EMBL" id="MU005770">
    <property type="protein sequence ID" value="KAF2709837.1"/>
    <property type="molecule type" value="Genomic_DNA"/>
</dbReference>
<dbReference type="Proteomes" id="UP000799428">
    <property type="component" value="Unassembled WGS sequence"/>
</dbReference>
<sequence length="225" mass="24696">MRTGSSSFNRVVSTARKHQALDVAIYEIEISYHLSCVFGISACANSEIGCITNDWPTPQAAGRYPDVLLTIWASRHGRISTQNHSAKIVVERPYLRTTSCYRLASSAHDMASLILSELDTLDTSAYGDVRQCHISESYCGKPVTQVTTMSSLAWRRAKQEISLCFRHVYHCLFFPVSIFLCPHTLMKGGFLGPYAVADSVLSVSSSALDDACGGFEHESSPSTSE</sequence>
<dbReference type="AlphaFoldDB" id="A0A6G1KBU8"/>
<proteinExistence type="predicted"/>
<keyword evidence="2" id="KW-1185">Reference proteome</keyword>
<evidence type="ECO:0000313" key="2">
    <source>
        <dbReference type="Proteomes" id="UP000799428"/>
    </source>
</evidence>
<accession>A0A6G1KBU8</accession>